<dbReference type="Pfam" id="PF10090">
    <property type="entry name" value="HPTransfase"/>
    <property type="match status" value="1"/>
</dbReference>
<dbReference type="InterPro" id="IPR018762">
    <property type="entry name" value="ChpT_C"/>
</dbReference>
<dbReference type="STRING" id="1086013.SAMN05421774_105265"/>
<dbReference type="Proteomes" id="UP000186141">
    <property type="component" value="Unassembled WGS sequence"/>
</dbReference>
<protein>
    <submittedName>
        <fullName evidence="2">Histidine phosphotransferase ChpT</fullName>
    </submittedName>
</protein>
<keyword evidence="3" id="KW-1185">Reference proteome</keyword>
<evidence type="ECO:0000313" key="3">
    <source>
        <dbReference type="Proteomes" id="UP000186141"/>
    </source>
</evidence>
<feature type="domain" description="Histidine phosphotransferase ChpT C-terminal" evidence="1">
    <location>
        <begin position="78"/>
        <end position="175"/>
    </location>
</feature>
<sequence length="199" mass="20919">MTDQTDLAALLAARICHDLISPLGAIGNGVELLMLDGAGDRPEIALIAESVASANARIRFLRVAFGIAGAEQRLGQPEIAGLLADWTHGGRLRVDWQAAGDHARPDVQRAFLALMCLEVALPLGGLIVVTRPGARWVLSASGRRIRSEGIPWVLLTDAEVAVDLTAPQVQFGLLRAGLLRGPGLAGLTLAEDGIELVMG</sequence>
<reference evidence="2 3" key="1">
    <citation type="submission" date="2017-01" db="EMBL/GenBank/DDBJ databases">
        <authorList>
            <person name="Mah S.A."/>
            <person name="Swanson W.J."/>
            <person name="Moy G.W."/>
            <person name="Vacquier V.D."/>
        </authorList>
    </citation>
    <scope>NUCLEOTIDE SEQUENCE [LARGE SCALE GENOMIC DNA]</scope>
    <source>
        <strain evidence="2 3">DSM 26375</strain>
    </source>
</reference>
<dbReference type="GO" id="GO:0016740">
    <property type="term" value="F:transferase activity"/>
    <property type="evidence" value="ECO:0007669"/>
    <property type="project" value="UniProtKB-KW"/>
</dbReference>
<proteinExistence type="predicted"/>
<evidence type="ECO:0000259" key="1">
    <source>
        <dbReference type="Pfam" id="PF10090"/>
    </source>
</evidence>
<evidence type="ECO:0000313" key="2">
    <source>
        <dbReference type="EMBL" id="SIT10097.1"/>
    </source>
</evidence>
<keyword evidence="2" id="KW-0808">Transferase</keyword>
<dbReference type="Gene3D" id="3.30.565.10">
    <property type="entry name" value="Histidine kinase-like ATPase, C-terminal domain"/>
    <property type="match status" value="1"/>
</dbReference>
<dbReference type="InterPro" id="IPR036890">
    <property type="entry name" value="HATPase_C_sf"/>
</dbReference>
<dbReference type="EMBL" id="FTOT01000005">
    <property type="protein sequence ID" value="SIT10097.1"/>
    <property type="molecule type" value="Genomic_DNA"/>
</dbReference>
<dbReference type="RefSeq" id="WP_076532220.1">
    <property type="nucleotide sequence ID" value="NZ_BMEH01000005.1"/>
</dbReference>
<dbReference type="OrthoDB" id="9803702at2"/>
<dbReference type="AlphaFoldDB" id="A0A1N7PHU9"/>
<accession>A0A1N7PHU9</accession>
<name>A0A1N7PHU9_9RHOB</name>
<organism evidence="2 3">
    <name type="scientific">Gemmobacter megaterium</name>
    <dbReference type="NCBI Taxonomy" id="1086013"/>
    <lineage>
        <taxon>Bacteria</taxon>
        <taxon>Pseudomonadati</taxon>
        <taxon>Pseudomonadota</taxon>
        <taxon>Alphaproteobacteria</taxon>
        <taxon>Rhodobacterales</taxon>
        <taxon>Paracoccaceae</taxon>
        <taxon>Gemmobacter</taxon>
    </lineage>
</organism>
<dbReference type="Gene3D" id="1.10.287.130">
    <property type="match status" value="1"/>
</dbReference>
<gene>
    <name evidence="2" type="ORF">SAMN05421774_105265</name>
</gene>